<keyword evidence="5 8" id="KW-1133">Transmembrane helix</keyword>
<dbReference type="GO" id="GO:0005886">
    <property type="term" value="C:plasma membrane"/>
    <property type="evidence" value="ECO:0007669"/>
    <property type="project" value="UniProtKB-SubCell"/>
</dbReference>
<dbReference type="EMBL" id="QEKO01000009">
    <property type="protein sequence ID" value="PVY60420.1"/>
    <property type="molecule type" value="Genomic_DNA"/>
</dbReference>
<evidence type="ECO:0000256" key="3">
    <source>
        <dbReference type="ARBA" id="ARBA00022448"/>
    </source>
</evidence>
<name>A0A2U1CHN2_9BURK</name>
<dbReference type="PANTHER" id="PTHR43029">
    <property type="entry name" value="AMMONIUM TRANSPORTER MEP2"/>
    <property type="match status" value="1"/>
</dbReference>
<feature type="transmembrane region" description="Helical" evidence="8">
    <location>
        <begin position="6"/>
        <end position="28"/>
    </location>
</feature>
<dbReference type="GO" id="GO:0008519">
    <property type="term" value="F:ammonium channel activity"/>
    <property type="evidence" value="ECO:0007669"/>
    <property type="project" value="InterPro"/>
</dbReference>
<feature type="transmembrane region" description="Helical" evidence="8">
    <location>
        <begin position="128"/>
        <end position="151"/>
    </location>
</feature>
<dbReference type="OrthoDB" id="9814202at2"/>
<comment type="subcellular location">
    <subcellularLocation>
        <location evidence="8">Cell membrane</location>
        <topology evidence="8">Multi-pass membrane protein</topology>
    </subcellularLocation>
    <subcellularLocation>
        <location evidence="1">Membrane</location>
        <topology evidence="1">Multi-pass membrane protein</topology>
    </subcellularLocation>
</comment>
<reference evidence="10 11" key="1">
    <citation type="submission" date="2018-04" db="EMBL/GenBank/DDBJ databases">
        <title>Genomic Encyclopedia of Type Strains, Phase IV (KMG-IV): sequencing the most valuable type-strain genomes for metagenomic binning, comparative biology and taxonomic classification.</title>
        <authorList>
            <person name="Goeker M."/>
        </authorList>
    </citation>
    <scope>NUCLEOTIDE SEQUENCE [LARGE SCALE GENOMIC DNA]</scope>
    <source>
        <strain evidence="10 11">DSM 10065</strain>
    </source>
</reference>
<evidence type="ECO:0000259" key="9">
    <source>
        <dbReference type="Pfam" id="PF00909"/>
    </source>
</evidence>
<dbReference type="InterPro" id="IPR029020">
    <property type="entry name" value="Ammonium/urea_transptr"/>
</dbReference>
<dbReference type="SUPFAM" id="SSF111352">
    <property type="entry name" value="Ammonium transporter"/>
    <property type="match status" value="1"/>
</dbReference>
<keyword evidence="7 8" id="KW-0924">Ammonia transport</keyword>
<feature type="transmembrane region" description="Helical" evidence="8">
    <location>
        <begin position="163"/>
        <end position="185"/>
    </location>
</feature>
<keyword evidence="6 8" id="KW-0472">Membrane</keyword>
<accession>A0A2U1CHN2</accession>
<dbReference type="Proteomes" id="UP000246145">
    <property type="component" value="Unassembled WGS sequence"/>
</dbReference>
<dbReference type="Gene3D" id="1.10.3430.10">
    <property type="entry name" value="Ammonium transporter AmtB like domains"/>
    <property type="match status" value="1"/>
</dbReference>
<dbReference type="InterPro" id="IPR024041">
    <property type="entry name" value="NH4_transpt_AmtB-like_dom"/>
</dbReference>
<evidence type="ECO:0000256" key="5">
    <source>
        <dbReference type="ARBA" id="ARBA00022989"/>
    </source>
</evidence>
<dbReference type="PANTHER" id="PTHR43029:SF10">
    <property type="entry name" value="AMMONIUM TRANSPORTER MEP2"/>
    <property type="match status" value="1"/>
</dbReference>
<keyword evidence="11" id="KW-1185">Reference proteome</keyword>
<keyword evidence="3 8" id="KW-0813">Transport</keyword>
<dbReference type="PROSITE" id="PS01219">
    <property type="entry name" value="AMMONIUM_TRANSP"/>
    <property type="match status" value="1"/>
</dbReference>
<evidence type="ECO:0000256" key="6">
    <source>
        <dbReference type="ARBA" id="ARBA00023136"/>
    </source>
</evidence>
<sequence>MDKADFVWVSVSTALVLLMVVPGLALFYGGLVRAKNVLSVLAQVLSVFCLAIILWFAYGYSLAFTEGNAFIGGFSRVLFSGMAQLDTMSFEMAGSIPEMAFASFQATFAGITCALIVGGFAERARFGAVLLFTALWLTFAYLPIAHMVWAPGGWLFERGALDFAGGTVVHINAGIAGLVGAYYIGKRLGYRQEAMPPHSLPLTMVGASLLWMGWFGFNAGSALGANETAALAFFNTLLATAAAVLAWIAVEWIGKGRPSLLGGVSGAVAGLVGITPAAGLVGPGGALIIGAVTGAACVWGVNGLKRLLRADDALDVFGIHGVGGIVGAMLTGLFNAQALGGPGLASMSEVPYQLWIQLEGILITIVWCGIVSWLAYIVADKVCGLRVSMDAERQGLDVHEHGETAYQR</sequence>
<organism evidence="10 11">
    <name type="scientific">Pusillimonas noertemannii</name>
    <dbReference type="NCBI Taxonomy" id="305977"/>
    <lineage>
        <taxon>Bacteria</taxon>
        <taxon>Pseudomonadati</taxon>
        <taxon>Pseudomonadota</taxon>
        <taxon>Betaproteobacteria</taxon>
        <taxon>Burkholderiales</taxon>
        <taxon>Alcaligenaceae</taxon>
        <taxon>Pusillimonas</taxon>
    </lineage>
</organism>
<evidence type="ECO:0000256" key="7">
    <source>
        <dbReference type="ARBA" id="ARBA00023177"/>
    </source>
</evidence>
<evidence type="ECO:0000256" key="1">
    <source>
        <dbReference type="ARBA" id="ARBA00004141"/>
    </source>
</evidence>
<dbReference type="NCBIfam" id="TIGR00836">
    <property type="entry name" value="amt"/>
    <property type="match status" value="1"/>
</dbReference>
<feature type="transmembrane region" description="Helical" evidence="8">
    <location>
        <begin position="316"/>
        <end position="334"/>
    </location>
</feature>
<evidence type="ECO:0000256" key="2">
    <source>
        <dbReference type="ARBA" id="ARBA00005887"/>
    </source>
</evidence>
<keyword evidence="4 8" id="KW-0812">Transmembrane</keyword>
<feature type="transmembrane region" description="Helical" evidence="8">
    <location>
        <begin position="229"/>
        <end position="248"/>
    </location>
</feature>
<feature type="domain" description="Ammonium transporter AmtB-like" evidence="9">
    <location>
        <begin position="7"/>
        <end position="406"/>
    </location>
</feature>
<gene>
    <name evidence="10" type="ORF">C7440_3664</name>
</gene>
<comment type="similarity">
    <text evidence="2 8">Belongs to the ammonia transporter channel (TC 1.A.11.2) family.</text>
</comment>
<feature type="transmembrane region" description="Helical" evidence="8">
    <location>
        <begin position="354"/>
        <end position="379"/>
    </location>
</feature>
<evidence type="ECO:0000256" key="8">
    <source>
        <dbReference type="RuleBase" id="RU362002"/>
    </source>
</evidence>
<dbReference type="InterPro" id="IPR001905">
    <property type="entry name" value="Ammonium_transpt"/>
</dbReference>
<feature type="transmembrane region" description="Helical" evidence="8">
    <location>
        <begin position="40"/>
        <end position="58"/>
    </location>
</feature>
<proteinExistence type="inferred from homology"/>
<feature type="transmembrane region" description="Helical" evidence="8">
    <location>
        <begin position="99"/>
        <end position="121"/>
    </location>
</feature>
<dbReference type="InterPro" id="IPR018047">
    <property type="entry name" value="Ammonium_transpt_CS"/>
</dbReference>
<feature type="transmembrane region" description="Helical" evidence="8">
    <location>
        <begin position="197"/>
        <end position="217"/>
    </location>
</feature>
<comment type="caution">
    <text evidence="10">The sequence shown here is derived from an EMBL/GenBank/DDBJ whole genome shotgun (WGS) entry which is preliminary data.</text>
</comment>
<evidence type="ECO:0000313" key="11">
    <source>
        <dbReference type="Proteomes" id="UP000246145"/>
    </source>
</evidence>
<evidence type="ECO:0000256" key="4">
    <source>
        <dbReference type="ARBA" id="ARBA00022692"/>
    </source>
</evidence>
<protein>
    <recommendedName>
        <fullName evidence="8">Ammonium transporter</fullName>
    </recommendedName>
</protein>
<dbReference type="RefSeq" id="WP_017522568.1">
    <property type="nucleotide sequence ID" value="NZ_JACCEX010000006.1"/>
</dbReference>
<feature type="transmembrane region" description="Helical" evidence="8">
    <location>
        <begin position="285"/>
        <end position="304"/>
    </location>
</feature>
<dbReference type="AlphaFoldDB" id="A0A2U1CHN2"/>
<feature type="transmembrane region" description="Helical" evidence="8">
    <location>
        <begin position="260"/>
        <end position="279"/>
    </location>
</feature>
<evidence type="ECO:0000313" key="10">
    <source>
        <dbReference type="EMBL" id="PVY60420.1"/>
    </source>
</evidence>
<dbReference type="STRING" id="1231391.GCA_000308195_00190"/>
<dbReference type="Pfam" id="PF00909">
    <property type="entry name" value="Ammonium_transp"/>
    <property type="match status" value="1"/>
</dbReference>